<gene>
    <name evidence="2" type="ORF">HYH03_019205</name>
</gene>
<keyword evidence="3" id="KW-1185">Reference proteome</keyword>
<feature type="region of interest" description="Disordered" evidence="1">
    <location>
        <begin position="1079"/>
        <end position="1123"/>
    </location>
</feature>
<protein>
    <submittedName>
        <fullName evidence="2">Uncharacterized protein</fullName>
    </submittedName>
</protein>
<dbReference type="PANTHER" id="PTHR45725">
    <property type="entry name" value="FORMIN HOMOLOGY 2 FAMILY MEMBER"/>
    <property type="match status" value="1"/>
</dbReference>
<comment type="caution">
    <text evidence="2">The sequence shown here is derived from an EMBL/GenBank/DDBJ whole genome shotgun (WGS) entry which is preliminary data.</text>
</comment>
<feature type="region of interest" description="Disordered" evidence="1">
    <location>
        <begin position="429"/>
        <end position="470"/>
    </location>
</feature>
<feature type="region of interest" description="Disordered" evidence="1">
    <location>
        <begin position="1198"/>
        <end position="1221"/>
    </location>
</feature>
<feature type="compositionally biased region" description="Low complexity" evidence="1">
    <location>
        <begin position="1098"/>
        <end position="1123"/>
    </location>
</feature>
<feature type="compositionally biased region" description="Low complexity" evidence="1">
    <location>
        <begin position="1079"/>
        <end position="1090"/>
    </location>
</feature>
<sequence>MRRRWRSCSPRSPRPRRRSSSFTRRRCGRAGEMERAPSTSRGSLVTEEWRRRLISTVAAMLSKATPLPPSPPALSVLRFVRAMLRAQPFHALGRQLAAAAAAFGAGRSSGGSSGGGMVSAEASLASKILCGSSATVHTVCTLLGLLCCREVAPGLTVEAAAERAACVEEFARGLAESGFLEHSTRLTLMLQARYPQELQKESKLFYIQTLWRAQERASGSAPLMRALWKQCGLAAGALACGRLLLPRATAVAAAGGSRAEWWRLAVWVSAISAHEPEDYLQRVGGLVVEPLLAVWPDGRLDLDALPPVAPPEVAGGAGVKGTGTGLFAHMGGSEGDAEQRRSDTGPLQAASEGFFRAASEAMCRCRGLAGCRCGDGRRGARAVQQPPALPRRQPLGSPPPRGLATAPPLPALEPPRRRRRRHLLQFKQIATSAAPIGSNSSSTASAEEVRRGESGRGVGLGLGARPGNAAAKGADATAEGAGSAAATAAGAASVQAGAGRSAASSAGAAASPSAEGSGSAAATASPSASPAAADPAAAAAPPERWGWFRALRAAGEARAERGERVGLCRELRCRGSLGGGGCFAAARWAADRFPGAAALCGHPELLSQEPAAVAALLRLYAAALRPSRDDGACAIDVPWSLVTEDWRRLVMSVPLTLYKIAPLPPSPPALSVLRFVRAMLRAQPFHALGRQLAAAAAAFGAGRSSGGSSGGGGAGSSSGGGAAPAAAAGLAPAAATAVLVYGVGALRVADRGPSYGLPAELQTAGLALMTKDSIGLRRLDPVALELLLRQLASGSALPPPGPGASLELALRVGRAAVGTVRSRLGTEFRDAGGVVALAVGSAIFGHSAPESFLRQLLGLVAEPLLAVWPDGRLDLDALPRAAPPEVAAALAGGLMPVLSHLLSNKSAAAAPPALFAACELPRLGGSSFALFLTPLLAYGDPGHPPLPGSGGVGVAPGAGGSGGAASAGAVASGAAGQPAAAKGTGRGAAAAGGVAAEAPPPHLLQFQAMYDYGAESWGVLSGYEFSDGADDVPSAASSASTAAATSSAATSSCVSTACDLEEELARLITDVMSDGGELSGEAAAATQAPAGGEGGAASRGPASSAAAAQPGLEPAAEPAADGPAAAAQLGHACGVVLGDLVKAALGGSPGGGDGVPSAAEATTTGLASAAAAAGLPAAGTGAAMDALMDLGPRLAEAIYGDGDSSEDEAAPAGGSPAGGSAGSSAAAAATAAAAAGSPGAAAAPINAAPGCPVTAAAPIAAAGGSSASAALSAAGDAANTAATSTASALAAASDSSLASEPIPAAAPAAADAADAAMVVDPVRRG</sequence>
<feature type="region of interest" description="Disordered" evidence="1">
    <location>
        <begin position="1"/>
        <end position="45"/>
    </location>
</feature>
<reference evidence="2" key="1">
    <citation type="journal article" date="2020" name="bioRxiv">
        <title>Comparative genomics of Chlamydomonas.</title>
        <authorList>
            <person name="Craig R.J."/>
            <person name="Hasan A.R."/>
            <person name="Ness R.W."/>
            <person name="Keightley P.D."/>
        </authorList>
    </citation>
    <scope>NUCLEOTIDE SEQUENCE</scope>
    <source>
        <strain evidence="2">CCAP 11/70</strain>
    </source>
</reference>
<feature type="compositionally biased region" description="Low complexity" evidence="1">
    <location>
        <begin position="381"/>
        <end position="395"/>
    </location>
</feature>
<feature type="compositionally biased region" description="Pro residues" evidence="1">
    <location>
        <begin position="396"/>
        <end position="413"/>
    </location>
</feature>
<feature type="compositionally biased region" description="Basic residues" evidence="1">
    <location>
        <begin position="13"/>
        <end position="28"/>
    </location>
</feature>
<organism evidence="2 3">
    <name type="scientific">Edaphochlamys debaryana</name>
    <dbReference type="NCBI Taxonomy" id="47281"/>
    <lineage>
        <taxon>Eukaryota</taxon>
        <taxon>Viridiplantae</taxon>
        <taxon>Chlorophyta</taxon>
        <taxon>core chlorophytes</taxon>
        <taxon>Chlorophyceae</taxon>
        <taxon>CS clade</taxon>
        <taxon>Chlamydomonadales</taxon>
        <taxon>Chlamydomonadales incertae sedis</taxon>
        <taxon>Edaphochlamys</taxon>
    </lineage>
</organism>
<feature type="region of interest" description="Disordered" evidence="1">
    <location>
        <begin position="508"/>
        <end position="539"/>
    </location>
</feature>
<evidence type="ECO:0000256" key="1">
    <source>
        <dbReference type="SAM" id="MobiDB-lite"/>
    </source>
</evidence>
<dbReference type="EMBL" id="JAEHOE010000480">
    <property type="protein sequence ID" value="KAG2481830.1"/>
    <property type="molecule type" value="Genomic_DNA"/>
</dbReference>
<feature type="region of interest" description="Disordered" evidence="1">
    <location>
        <begin position="375"/>
        <end position="415"/>
    </location>
</feature>
<dbReference type="Proteomes" id="UP000612055">
    <property type="component" value="Unassembled WGS sequence"/>
</dbReference>
<dbReference type="PANTHER" id="PTHR45725:SF18">
    <property type="entry name" value="ORC1-LIKE AAA ATPASE DOMAIN-CONTAINING PROTEIN"/>
    <property type="match status" value="1"/>
</dbReference>
<feature type="compositionally biased region" description="Gly residues" evidence="1">
    <location>
        <begin position="455"/>
        <end position="464"/>
    </location>
</feature>
<name>A0A835XEJ4_9CHLO</name>
<evidence type="ECO:0000313" key="2">
    <source>
        <dbReference type="EMBL" id="KAG2481830.1"/>
    </source>
</evidence>
<evidence type="ECO:0000313" key="3">
    <source>
        <dbReference type="Proteomes" id="UP000612055"/>
    </source>
</evidence>
<accession>A0A835XEJ4</accession>
<dbReference type="InterPro" id="IPR051425">
    <property type="entry name" value="Formin_Homology"/>
</dbReference>
<proteinExistence type="predicted"/>